<dbReference type="AlphaFoldDB" id="A0A1B8GAR2"/>
<gene>
    <name evidence="1" type="ORF">VE01_08955</name>
</gene>
<dbReference type="RefSeq" id="XP_018126644.1">
    <property type="nucleotide sequence ID" value="XM_018278372.2"/>
</dbReference>
<keyword evidence="2" id="KW-1185">Reference proteome</keyword>
<organism evidence="1 2">
    <name type="scientific">Pseudogymnoascus verrucosus</name>
    <dbReference type="NCBI Taxonomy" id="342668"/>
    <lineage>
        <taxon>Eukaryota</taxon>
        <taxon>Fungi</taxon>
        <taxon>Dikarya</taxon>
        <taxon>Ascomycota</taxon>
        <taxon>Pezizomycotina</taxon>
        <taxon>Leotiomycetes</taxon>
        <taxon>Thelebolales</taxon>
        <taxon>Thelebolaceae</taxon>
        <taxon>Pseudogymnoascus</taxon>
    </lineage>
</organism>
<reference evidence="2" key="2">
    <citation type="journal article" date="2018" name="Nat. Commun.">
        <title>Extreme sensitivity to ultraviolet light in the fungal pathogen causing white-nose syndrome of bats.</title>
        <authorList>
            <person name="Palmer J.M."/>
            <person name="Drees K.P."/>
            <person name="Foster J.T."/>
            <person name="Lindner D.L."/>
        </authorList>
    </citation>
    <scope>NUCLEOTIDE SEQUENCE [LARGE SCALE GENOMIC DNA]</scope>
    <source>
        <strain evidence="2">UAMH 10579</strain>
    </source>
</reference>
<dbReference type="Proteomes" id="UP000091956">
    <property type="component" value="Unassembled WGS sequence"/>
</dbReference>
<dbReference type="EMBL" id="KV460260">
    <property type="protein sequence ID" value="OBT92911.1"/>
    <property type="molecule type" value="Genomic_DNA"/>
</dbReference>
<accession>A0A1B8GAR2</accession>
<dbReference type="GeneID" id="28842341"/>
<sequence>MESVNRPVIFVLSLMFREFLDESYSSLFNRLNESTQLRRAKVASEAIQYLEESSPRAILVTDEGLTKTENRVVLDKVVLYVRNGGLVIFGLHFPNFTRMDDFDNFFNRAFGIPWKHGDYHRSDFKLNPTCSLPLGAASDSLPAPYSMKVLHVKNAQPHEKVFIPVSGAKTQSSVFPTEYVDQAQAAVVAANVGNGYLVYCGDVNPGDASDSVILSLCGL</sequence>
<name>A0A1B8GAR2_9PEZI</name>
<protein>
    <submittedName>
        <fullName evidence="1">Uncharacterized protein</fullName>
    </submittedName>
</protein>
<evidence type="ECO:0000313" key="1">
    <source>
        <dbReference type="EMBL" id="OBT92911.1"/>
    </source>
</evidence>
<dbReference type="STRING" id="342668.A0A1B8GAR2"/>
<reference evidence="1 2" key="1">
    <citation type="submission" date="2016-03" db="EMBL/GenBank/DDBJ databases">
        <title>Comparative genomics of Pseudogymnoascus destructans, the fungus causing white-nose syndrome of bats.</title>
        <authorList>
            <person name="Palmer J.M."/>
            <person name="Drees K.P."/>
            <person name="Foster J.T."/>
            <person name="Lindner D.L."/>
        </authorList>
    </citation>
    <scope>NUCLEOTIDE SEQUENCE [LARGE SCALE GENOMIC DNA]</scope>
    <source>
        <strain evidence="1 2">UAMH 10579</strain>
    </source>
</reference>
<evidence type="ECO:0000313" key="2">
    <source>
        <dbReference type="Proteomes" id="UP000091956"/>
    </source>
</evidence>
<proteinExistence type="predicted"/>